<reference evidence="4" key="3">
    <citation type="submission" date="2025-09" db="UniProtKB">
        <authorList>
            <consortium name="Ensembl"/>
        </authorList>
    </citation>
    <scope>IDENTIFICATION</scope>
    <source>
        <strain evidence="4">Guanapo</strain>
    </source>
</reference>
<name>A0A3P9QE68_POERE</name>
<protein>
    <recommendedName>
        <fullName evidence="3">Ig-like domain-containing protein</fullName>
    </recommendedName>
</protein>
<dbReference type="PANTHER" id="PTHR14334:SF1">
    <property type="entry name" value="B-CELL ANTIGEN RECEPTOR COMPLEX-ASSOCIATED PROTEIN ALPHA CHAIN"/>
    <property type="match status" value="1"/>
</dbReference>
<evidence type="ECO:0000259" key="3">
    <source>
        <dbReference type="PROSITE" id="PS50835"/>
    </source>
</evidence>
<dbReference type="SMART" id="SM00409">
    <property type="entry name" value="IG"/>
    <property type="match status" value="1"/>
</dbReference>
<feature type="transmembrane region" description="Helical" evidence="2">
    <location>
        <begin position="142"/>
        <end position="167"/>
    </location>
</feature>
<dbReference type="OMA" id="INIFQSH"/>
<reference evidence="5" key="1">
    <citation type="submission" date="2013-11" db="EMBL/GenBank/DDBJ databases">
        <title>The genomic landscape of the Guanapo guppy.</title>
        <authorList>
            <person name="Kuenstner A."/>
            <person name="Dreyer C."/>
        </authorList>
    </citation>
    <scope>NUCLEOTIDE SEQUENCE</scope>
    <source>
        <strain evidence="5">Guanapo</strain>
    </source>
</reference>
<organism evidence="4 5">
    <name type="scientific">Poecilia reticulata</name>
    <name type="common">Guppy</name>
    <name type="synonym">Acanthophacelus reticulatus</name>
    <dbReference type="NCBI Taxonomy" id="8081"/>
    <lineage>
        <taxon>Eukaryota</taxon>
        <taxon>Metazoa</taxon>
        <taxon>Chordata</taxon>
        <taxon>Craniata</taxon>
        <taxon>Vertebrata</taxon>
        <taxon>Euteleostomi</taxon>
        <taxon>Actinopterygii</taxon>
        <taxon>Neopterygii</taxon>
        <taxon>Teleostei</taxon>
        <taxon>Neoteleostei</taxon>
        <taxon>Acanthomorphata</taxon>
        <taxon>Ovalentaria</taxon>
        <taxon>Atherinomorphae</taxon>
        <taxon>Cyprinodontiformes</taxon>
        <taxon>Poeciliidae</taxon>
        <taxon>Poeciliinae</taxon>
        <taxon>Poecilia</taxon>
    </lineage>
</organism>
<evidence type="ECO:0000313" key="5">
    <source>
        <dbReference type="Proteomes" id="UP000242638"/>
    </source>
</evidence>
<dbReference type="PANTHER" id="PTHR14334">
    <property type="entry name" value="B-CELL ANTIGEN RECEPTOR COMPLEX-ASSOCIATED PROTEIN"/>
    <property type="match status" value="1"/>
</dbReference>
<dbReference type="InterPro" id="IPR003599">
    <property type="entry name" value="Ig_sub"/>
</dbReference>
<keyword evidence="2" id="KW-0812">Transmembrane</keyword>
<dbReference type="Proteomes" id="UP000242638">
    <property type="component" value="Unassembled WGS sequence"/>
</dbReference>
<dbReference type="GO" id="GO:0050853">
    <property type="term" value="P:B cell receptor signaling pathway"/>
    <property type="evidence" value="ECO:0007669"/>
    <property type="project" value="TreeGrafter"/>
</dbReference>
<evidence type="ECO:0000256" key="2">
    <source>
        <dbReference type="SAM" id="Phobius"/>
    </source>
</evidence>
<keyword evidence="2" id="KW-1133">Transmembrane helix</keyword>
<keyword evidence="5" id="KW-1185">Reference proteome</keyword>
<dbReference type="InterPro" id="IPR003598">
    <property type="entry name" value="Ig_sub2"/>
</dbReference>
<evidence type="ECO:0000313" key="4">
    <source>
        <dbReference type="Ensembl" id="ENSPREP00000032349.1"/>
    </source>
</evidence>
<dbReference type="Bgee" id="ENSPREG00000021921">
    <property type="expression patterns" value="Expressed in caudal fin and 1 other cell type or tissue"/>
</dbReference>
<dbReference type="GO" id="GO:0009897">
    <property type="term" value="C:external side of plasma membrane"/>
    <property type="evidence" value="ECO:0007669"/>
    <property type="project" value="TreeGrafter"/>
</dbReference>
<feature type="domain" description="Ig-like" evidence="3">
    <location>
        <begin position="19"/>
        <end position="128"/>
    </location>
</feature>
<dbReference type="Pfam" id="PF13927">
    <property type="entry name" value="Ig_3"/>
    <property type="match status" value="1"/>
</dbReference>
<dbReference type="InterPro" id="IPR013783">
    <property type="entry name" value="Ig-like_fold"/>
</dbReference>
<dbReference type="PROSITE" id="PS50835">
    <property type="entry name" value="IG_LIKE"/>
    <property type="match status" value="1"/>
</dbReference>
<dbReference type="InterPro" id="IPR036179">
    <property type="entry name" value="Ig-like_dom_sf"/>
</dbReference>
<dbReference type="AlphaFoldDB" id="A0A3P9QE68"/>
<reference evidence="4" key="2">
    <citation type="submission" date="2025-08" db="UniProtKB">
        <authorList>
            <consortium name="Ensembl"/>
        </authorList>
    </citation>
    <scope>IDENTIFICATION</scope>
    <source>
        <strain evidence="4">Guanapo</strain>
    </source>
</reference>
<dbReference type="GO" id="GO:0030183">
    <property type="term" value="P:B cell differentiation"/>
    <property type="evidence" value="ECO:0007669"/>
    <property type="project" value="TreeGrafter"/>
</dbReference>
<dbReference type="Gene3D" id="2.60.40.10">
    <property type="entry name" value="Immunoglobulins"/>
    <property type="match status" value="1"/>
</dbReference>
<dbReference type="SUPFAM" id="SSF48726">
    <property type="entry name" value="Immunoglobulin"/>
    <property type="match status" value="1"/>
</dbReference>
<proteinExistence type="predicted"/>
<dbReference type="Ensembl" id="ENSPRET00000032713.1">
    <property type="protein sequence ID" value="ENSPREP00000032349.1"/>
    <property type="gene ID" value="ENSPREG00000021921.1"/>
</dbReference>
<dbReference type="SMART" id="SM00408">
    <property type="entry name" value="IGc2"/>
    <property type="match status" value="1"/>
</dbReference>
<dbReference type="GO" id="GO:0019815">
    <property type="term" value="C:B cell receptor complex"/>
    <property type="evidence" value="ECO:0007669"/>
    <property type="project" value="TreeGrafter"/>
</dbReference>
<dbReference type="GeneTree" id="ENSGT00940000177059"/>
<evidence type="ECO:0000256" key="1">
    <source>
        <dbReference type="ARBA" id="ARBA00023319"/>
    </source>
</evidence>
<accession>A0A3P9QE68</accession>
<keyword evidence="2" id="KW-0472">Membrane</keyword>
<dbReference type="InterPro" id="IPR007110">
    <property type="entry name" value="Ig-like_dom"/>
</dbReference>
<sequence length="183" mass="20224">FGCFGYSDVRLNRSLRNRPKVQCVSSGTLITQSLDVSVQEGETAKITCCWNGSADRVRFTWLKIQTLIENKTVIDQSTGFQNEQKNKCSVLTLETMTKNDSGKYICKVTVEIPVLKEALGNGTTITVTARKSTNDSKIEGNLPYPVIIALGVVVPLFLITLICFCSLRKKKGKTKTPSIKQNV</sequence>
<keyword evidence="1" id="KW-0393">Immunoglobulin domain</keyword>